<dbReference type="InterPro" id="IPR001611">
    <property type="entry name" value="Leu-rich_rpt"/>
</dbReference>
<dbReference type="RefSeq" id="XP_035538992.1">
    <property type="nucleotide sequence ID" value="XM_035683099.1"/>
</dbReference>
<dbReference type="InterPro" id="IPR013210">
    <property type="entry name" value="LRR_N_plant-typ"/>
</dbReference>
<dbReference type="Proteomes" id="UP000235220">
    <property type="component" value="Chromosome 11"/>
</dbReference>
<dbReference type="Pfam" id="PF00560">
    <property type="entry name" value="LRR_1"/>
    <property type="match status" value="1"/>
</dbReference>
<evidence type="ECO:0000259" key="13">
    <source>
        <dbReference type="Pfam" id="PF08263"/>
    </source>
</evidence>
<keyword evidence="7" id="KW-0677">Repeat</keyword>
<reference evidence="15" key="1">
    <citation type="submission" date="2025-08" db="UniProtKB">
        <authorList>
            <consortium name="RefSeq"/>
        </authorList>
    </citation>
    <scope>IDENTIFICATION</scope>
    <source>
        <tissue evidence="15">Leaves</tissue>
    </source>
</reference>
<dbReference type="GO" id="GO:0016020">
    <property type="term" value="C:membrane"/>
    <property type="evidence" value="ECO:0007669"/>
    <property type="project" value="UniProtKB-SubCell"/>
</dbReference>
<evidence type="ECO:0000256" key="8">
    <source>
        <dbReference type="ARBA" id="ARBA00022989"/>
    </source>
</evidence>
<keyword evidence="9" id="KW-0472">Membrane</keyword>
<proteinExistence type="inferred from homology"/>
<comment type="similarity">
    <text evidence="3">Belongs to the RLP family.</text>
</comment>
<evidence type="ECO:0000256" key="3">
    <source>
        <dbReference type="ARBA" id="ARBA00009592"/>
    </source>
</evidence>
<dbReference type="Pfam" id="PF08263">
    <property type="entry name" value="LRRNT_2"/>
    <property type="match status" value="1"/>
</dbReference>
<evidence type="ECO:0000313" key="15">
    <source>
        <dbReference type="RefSeq" id="XP_035538992.1"/>
    </source>
</evidence>
<evidence type="ECO:0000256" key="12">
    <source>
        <dbReference type="SAM" id="SignalP"/>
    </source>
</evidence>
<evidence type="ECO:0000256" key="7">
    <source>
        <dbReference type="ARBA" id="ARBA00022737"/>
    </source>
</evidence>
<comment type="similarity">
    <text evidence="11">Belongs to the polygalacturonase-inhibiting protein family.</text>
</comment>
<dbReference type="PANTHER" id="PTHR48059">
    <property type="entry name" value="POLYGALACTURONASE INHIBITOR 1"/>
    <property type="match status" value="1"/>
</dbReference>
<dbReference type="Gene3D" id="3.80.10.10">
    <property type="entry name" value="Ribonuclease Inhibitor"/>
    <property type="match status" value="2"/>
</dbReference>
<dbReference type="SUPFAM" id="SSF52058">
    <property type="entry name" value="L domain-like"/>
    <property type="match status" value="1"/>
</dbReference>
<protein>
    <submittedName>
        <fullName evidence="15">Receptor-like protein kinase At3g47110</fullName>
    </submittedName>
</protein>
<evidence type="ECO:0000256" key="9">
    <source>
        <dbReference type="ARBA" id="ARBA00023136"/>
    </source>
</evidence>
<feature type="chain" id="PRO_5027790338" evidence="12">
    <location>
        <begin position="24"/>
        <end position="199"/>
    </location>
</feature>
<evidence type="ECO:0000256" key="2">
    <source>
        <dbReference type="ARBA" id="ARBA00004479"/>
    </source>
</evidence>
<evidence type="ECO:0000256" key="4">
    <source>
        <dbReference type="ARBA" id="ARBA00022614"/>
    </source>
</evidence>
<dbReference type="InParanoid" id="A0A6P9E846"/>
<dbReference type="FunFam" id="3.80.10.10:FF:000275">
    <property type="entry name" value="Leucine-rich repeat receptor-like protein kinase"/>
    <property type="match status" value="1"/>
</dbReference>
<dbReference type="InterPro" id="IPR051848">
    <property type="entry name" value="PGIP"/>
</dbReference>
<dbReference type="Pfam" id="PF13855">
    <property type="entry name" value="LRR_8"/>
    <property type="match status" value="1"/>
</dbReference>
<evidence type="ECO:0000256" key="1">
    <source>
        <dbReference type="ARBA" id="ARBA00004196"/>
    </source>
</evidence>
<name>A0A6P9E846_JUGRE</name>
<dbReference type="SMART" id="SM00369">
    <property type="entry name" value="LRR_TYP"/>
    <property type="match status" value="2"/>
</dbReference>
<evidence type="ECO:0000256" key="11">
    <source>
        <dbReference type="ARBA" id="ARBA00038043"/>
    </source>
</evidence>
<gene>
    <name evidence="15" type="primary">LOC118343853</name>
</gene>
<dbReference type="InterPro" id="IPR032675">
    <property type="entry name" value="LRR_dom_sf"/>
</dbReference>
<keyword evidence="10" id="KW-0325">Glycoprotein</keyword>
<keyword evidence="8" id="KW-1133">Transmembrane helix</keyword>
<sequence length="199" mass="21899">MECNKVTAVILFISLISHVLTSAASESVCGDVTDCQALLKFKEAITSDPRGYLQAWNKANSFCNWTGITCHPHLQNRVIALELIDMGLQGVISSFLSNLSLLTSLSLYRNRFHGEIPSALGRLPNLVYLNLSTNLLESEIPDLLQGCQSLEILDLSSNYLSGIPEELCSMKNLMHLNLAVNNLTGDMPSFLSKLTQLIE</sequence>
<feature type="signal peptide" evidence="12">
    <location>
        <begin position="1"/>
        <end position="23"/>
    </location>
</feature>
<keyword evidence="4" id="KW-0433">Leucine-rich repeat</keyword>
<dbReference type="PANTHER" id="PTHR48059:SF30">
    <property type="entry name" value="OS06G0587000 PROTEIN"/>
    <property type="match status" value="1"/>
</dbReference>
<accession>A0A6P9E846</accession>
<keyword evidence="6 12" id="KW-0732">Signal</keyword>
<dbReference type="AlphaFoldDB" id="A0A6P9E846"/>
<dbReference type="GeneID" id="118343853"/>
<evidence type="ECO:0000256" key="5">
    <source>
        <dbReference type="ARBA" id="ARBA00022692"/>
    </source>
</evidence>
<feature type="domain" description="Leucine-rich repeat-containing N-terminal plant-type" evidence="13">
    <location>
        <begin position="34"/>
        <end position="70"/>
    </location>
</feature>
<comment type="subcellular location">
    <subcellularLocation>
        <location evidence="1">Cell envelope</location>
    </subcellularLocation>
    <subcellularLocation>
        <location evidence="2">Membrane</location>
        <topology evidence="2">Single-pass type I membrane protein</topology>
    </subcellularLocation>
</comment>
<evidence type="ECO:0000256" key="10">
    <source>
        <dbReference type="ARBA" id="ARBA00023180"/>
    </source>
</evidence>
<evidence type="ECO:0000313" key="14">
    <source>
        <dbReference type="Proteomes" id="UP000235220"/>
    </source>
</evidence>
<dbReference type="InterPro" id="IPR003591">
    <property type="entry name" value="Leu-rich_rpt_typical-subtyp"/>
</dbReference>
<organism evidence="14 15">
    <name type="scientific">Juglans regia</name>
    <name type="common">English walnut</name>
    <dbReference type="NCBI Taxonomy" id="51240"/>
    <lineage>
        <taxon>Eukaryota</taxon>
        <taxon>Viridiplantae</taxon>
        <taxon>Streptophyta</taxon>
        <taxon>Embryophyta</taxon>
        <taxon>Tracheophyta</taxon>
        <taxon>Spermatophyta</taxon>
        <taxon>Magnoliopsida</taxon>
        <taxon>eudicotyledons</taxon>
        <taxon>Gunneridae</taxon>
        <taxon>Pentapetalae</taxon>
        <taxon>rosids</taxon>
        <taxon>fabids</taxon>
        <taxon>Fagales</taxon>
        <taxon>Juglandaceae</taxon>
        <taxon>Juglans</taxon>
    </lineage>
</organism>
<keyword evidence="14" id="KW-1185">Reference proteome</keyword>
<evidence type="ECO:0000256" key="6">
    <source>
        <dbReference type="ARBA" id="ARBA00022729"/>
    </source>
</evidence>
<keyword evidence="5" id="KW-0812">Transmembrane</keyword>
<dbReference type="KEGG" id="jre:118343853"/>
<dbReference type="PROSITE" id="PS51450">
    <property type="entry name" value="LRR"/>
    <property type="match status" value="1"/>
</dbReference>